<evidence type="ECO:0000256" key="2">
    <source>
        <dbReference type="ARBA" id="ARBA00022801"/>
    </source>
</evidence>
<evidence type="ECO:0000259" key="8">
    <source>
        <dbReference type="Pfam" id="PF00759"/>
    </source>
</evidence>
<feature type="chain" id="PRO_5047116537" evidence="7">
    <location>
        <begin position="23"/>
        <end position="657"/>
    </location>
</feature>
<dbReference type="Gene3D" id="2.60.40.10">
    <property type="entry name" value="Immunoglobulins"/>
    <property type="match status" value="1"/>
</dbReference>
<sequence length="657" mass="71468">MFAGFFRTAMCLLILTGLVSCGGGGGSSNTAPTPIPQPQPEPEPEPPVTVVGEGPFIVVDQFGYLPDAKKIAVLRDPVTGFDSEDTYTPGASLQVVNTLDNSVVFSGSATPWLDGEIAATSGDRIWLFDFSSVTATGNYQIVDTEQDLRSPAFAINDNVYREVLVQAVRTFFYQRAGHTKTEQFAGASWADDASHMGPLQDANARRYNSPDDEGSERDLHGGWYDAGDYNKYTNWTASYIVDLLHAYRENTHVWTDDFNIPESGNGVPDLLDEVKWGLDSLIRMQNADGSVLSIVGLASASPPSSATGASLYGDASTSATLSSAAAFAYGAKVFAALSTPEFNSYAADLRTRALRAWNWANANPAVIFRNNDEAAGTAGLGAGQQEVDDTERGFKRLVAAIYLYDLTGDISYRDYVDANYQTAPMFANWWLSPFRASIQRPLLYYTALDDATAATADAIRNRYVELWEGDDGWGAATNRRDPYGAFISDYTWGSNAVTSLAGGMFADQQTYNLGQRDTAQIRNAAAGYLHYLHGVNPLGKVYLSNMGDFGAENSVDQFYHTWFAHGSALWDSVSNSAYGPPPGFLVGGPNPSYDWDERCPGVSSLCGSAQPQPPYGQPAQKSYTDFNNSWPLNSWSVTENSNGYQTAYIRLLARYVK</sequence>
<dbReference type="PANTHER" id="PTHR22298">
    <property type="entry name" value="ENDO-1,4-BETA-GLUCANASE"/>
    <property type="match status" value="1"/>
</dbReference>
<proteinExistence type="inferred from homology"/>
<dbReference type="InterPro" id="IPR008928">
    <property type="entry name" value="6-hairpin_glycosidase_sf"/>
</dbReference>
<organism evidence="10 11">
    <name type="scientific">Microbulbifer bruguierae</name>
    <dbReference type="NCBI Taxonomy" id="3029061"/>
    <lineage>
        <taxon>Bacteria</taxon>
        <taxon>Pseudomonadati</taxon>
        <taxon>Pseudomonadota</taxon>
        <taxon>Gammaproteobacteria</taxon>
        <taxon>Cellvibrionales</taxon>
        <taxon>Microbulbiferaceae</taxon>
        <taxon>Microbulbifer</taxon>
    </lineage>
</organism>
<keyword evidence="4" id="KW-0326">Glycosidase</keyword>
<dbReference type="GO" id="GO:0016787">
    <property type="term" value="F:hydrolase activity"/>
    <property type="evidence" value="ECO:0007669"/>
    <property type="project" value="UniProtKB-KW"/>
</dbReference>
<evidence type="ECO:0000259" key="9">
    <source>
        <dbReference type="Pfam" id="PF02927"/>
    </source>
</evidence>
<feature type="domain" description="Cellulase Ig-like" evidence="9">
    <location>
        <begin position="54"/>
        <end position="142"/>
    </location>
</feature>
<feature type="region of interest" description="Disordered" evidence="6">
    <location>
        <begin position="25"/>
        <end position="47"/>
    </location>
</feature>
<evidence type="ECO:0000256" key="6">
    <source>
        <dbReference type="SAM" id="MobiDB-lite"/>
    </source>
</evidence>
<keyword evidence="3" id="KW-0119">Carbohydrate metabolism</keyword>
<name>A0ABY8NHI6_9GAMM</name>
<evidence type="ECO:0000313" key="11">
    <source>
        <dbReference type="Proteomes" id="UP001236500"/>
    </source>
</evidence>
<gene>
    <name evidence="10" type="ORF">PVT68_08815</name>
</gene>
<keyword evidence="5" id="KW-0624">Polysaccharide degradation</keyword>
<evidence type="ECO:0000256" key="5">
    <source>
        <dbReference type="ARBA" id="ARBA00023326"/>
    </source>
</evidence>
<dbReference type="CDD" id="cd02850">
    <property type="entry name" value="E_set_Cellulase_N"/>
    <property type="match status" value="1"/>
</dbReference>
<dbReference type="Pfam" id="PF02927">
    <property type="entry name" value="CelD_N"/>
    <property type="match status" value="1"/>
</dbReference>
<reference evidence="10 11" key="1">
    <citation type="submission" date="2023-02" db="EMBL/GenBank/DDBJ databases">
        <title>Description and genomic characterization of Microbulbifer bruguierae sp. nov., isolated from the sediment of mangrove plant Bruguiera sexangula.</title>
        <authorList>
            <person name="Long M."/>
        </authorList>
    </citation>
    <scope>NUCLEOTIDE SEQUENCE [LARGE SCALE GENOMIC DNA]</scope>
    <source>
        <strain evidence="10 11">H12</strain>
    </source>
</reference>
<dbReference type="InterPro" id="IPR014756">
    <property type="entry name" value="Ig_E-set"/>
</dbReference>
<evidence type="ECO:0000256" key="1">
    <source>
        <dbReference type="ARBA" id="ARBA00007072"/>
    </source>
</evidence>
<keyword evidence="7" id="KW-0732">Signal</keyword>
<evidence type="ECO:0000256" key="4">
    <source>
        <dbReference type="ARBA" id="ARBA00023295"/>
    </source>
</evidence>
<dbReference type="SUPFAM" id="SSF81296">
    <property type="entry name" value="E set domains"/>
    <property type="match status" value="1"/>
</dbReference>
<accession>A0ABY8NHI6</accession>
<dbReference type="Gene3D" id="1.50.10.10">
    <property type="match status" value="1"/>
</dbReference>
<keyword evidence="2 10" id="KW-0378">Hydrolase</keyword>
<feature type="signal peptide" evidence="7">
    <location>
        <begin position="1"/>
        <end position="22"/>
    </location>
</feature>
<protein>
    <submittedName>
        <fullName evidence="10">Glycoside hydrolase family 9 protein</fullName>
    </submittedName>
</protein>
<evidence type="ECO:0000256" key="3">
    <source>
        <dbReference type="ARBA" id="ARBA00023277"/>
    </source>
</evidence>
<evidence type="ECO:0000313" key="10">
    <source>
        <dbReference type="EMBL" id="WGL18383.1"/>
    </source>
</evidence>
<dbReference type="PROSITE" id="PS51257">
    <property type="entry name" value="PROKAR_LIPOPROTEIN"/>
    <property type="match status" value="1"/>
</dbReference>
<dbReference type="InterPro" id="IPR001701">
    <property type="entry name" value="Glyco_hydro_9"/>
</dbReference>
<dbReference type="InterPro" id="IPR013783">
    <property type="entry name" value="Ig-like_fold"/>
</dbReference>
<feature type="domain" description="Glycoside hydrolase family 9" evidence="8">
    <location>
        <begin position="160"/>
        <end position="640"/>
    </location>
</feature>
<dbReference type="Proteomes" id="UP001236500">
    <property type="component" value="Chromosome"/>
</dbReference>
<dbReference type="Pfam" id="PF00759">
    <property type="entry name" value="Glyco_hydro_9"/>
    <property type="match status" value="1"/>
</dbReference>
<dbReference type="RefSeq" id="WP_280322367.1">
    <property type="nucleotide sequence ID" value="NZ_CP118605.1"/>
</dbReference>
<feature type="compositionally biased region" description="Pro residues" evidence="6">
    <location>
        <begin position="33"/>
        <end position="47"/>
    </location>
</feature>
<dbReference type="InterPro" id="IPR012341">
    <property type="entry name" value="6hp_glycosidase-like_sf"/>
</dbReference>
<dbReference type="SUPFAM" id="SSF48208">
    <property type="entry name" value="Six-hairpin glycosidases"/>
    <property type="match status" value="1"/>
</dbReference>
<dbReference type="EMBL" id="CP118605">
    <property type="protein sequence ID" value="WGL18383.1"/>
    <property type="molecule type" value="Genomic_DNA"/>
</dbReference>
<comment type="similarity">
    <text evidence="1">Belongs to the glycosyl hydrolase 9 (cellulase E) family.</text>
</comment>
<evidence type="ECO:0000256" key="7">
    <source>
        <dbReference type="SAM" id="SignalP"/>
    </source>
</evidence>
<dbReference type="InterPro" id="IPR004197">
    <property type="entry name" value="Cellulase_Ig-like"/>
</dbReference>
<keyword evidence="11" id="KW-1185">Reference proteome</keyword>